<feature type="domain" description="Reverse transcriptase" evidence="3">
    <location>
        <begin position="632"/>
        <end position="878"/>
    </location>
</feature>
<keyword evidence="5" id="KW-1185">Reference proteome</keyword>
<evidence type="ECO:0000259" key="3">
    <source>
        <dbReference type="PROSITE" id="PS50878"/>
    </source>
</evidence>
<proteinExistence type="predicted"/>
<feature type="compositionally biased region" description="Polar residues" evidence="2">
    <location>
        <begin position="1485"/>
        <end position="1506"/>
    </location>
</feature>
<dbReference type="PANTHER" id="PTHR33116:SF77">
    <property type="entry name" value="RNA-DIRECTED DNA POLYMERASE"/>
    <property type="match status" value="1"/>
</dbReference>
<feature type="region of interest" description="Disordered" evidence="2">
    <location>
        <begin position="69"/>
        <end position="96"/>
    </location>
</feature>
<dbReference type="SUPFAM" id="SSF56219">
    <property type="entry name" value="DNase I-like"/>
    <property type="match status" value="1"/>
</dbReference>
<name>A0ABQ5J9X1_9ASTR</name>
<organism evidence="4 5">
    <name type="scientific">Tanacetum coccineum</name>
    <dbReference type="NCBI Taxonomy" id="301880"/>
    <lineage>
        <taxon>Eukaryota</taxon>
        <taxon>Viridiplantae</taxon>
        <taxon>Streptophyta</taxon>
        <taxon>Embryophyta</taxon>
        <taxon>Tracheophyta</taxon>
        <taxon>Spermatophyta</taxon>
        <taxon>Magnoliopsida</taxon>
        <taxon>eudicotyledons</taxon>
        <taxon>Gunneridae</taxon>
        <taxon>Pentapetalae</taxon>
        <taxon>asterids</taxon>
        <taxon>campanulids</taxon>
        <taxon>Asterales</taxon>
        <taxon>Asteraceae</taxon>
        <taxon>Asteroideae</taxon>
        <taxon>Anthemideae</taxon>
        <taxon>Anthemidinae</taxon>
        <taxon>Tanacetum</taxon>
    </lineage>
</organism>
<keyword evidence="1" id="KW-0064">Aspartyl protease</keyword>
<dbReference type="EMBL" id="BQNB010021718">
    <property type="protein sequence ID" value="GJU09330.1"/>
    <property type="molecule type" value="Genomic_DNA"/>
</dbReference>
<reference evidence="4" key="1">
    <citation type="journal article" date="2022" name="Int. J. Mol. Sci.">
        <title>Draft Genome of Tanacetum Coccineum: Genomic Comparison of Closely Related Tanacetum-Family Plants.</title>
        <authorList>
            <person name="Yamashiro T."/>
            <person name="Shiraishi A."/>
            <person name="Nakayama K."/>
            <person name="Satake H."/>
        </authorList>
    </citation>
    <scope>NUCLEOTIDE SEQUENCE</scope>
</reference>
<gene>
    <name evidence="4" type="ORF">Tco_1131726</name>
</gene>
<dbReference type="InterPro" id="IPR000477">
    <property type="entry name" value="RT_dom"/>
</dbReference>
<keyword evidence="4" id="KW-0695">RNA-directed DNA polymerase</keyword>
<feature type="compositionally biased region" description="Acidic residues" evidence="2">
    <location>
        <begin position="70"/>
        <end position="83"/>
    </location>
</feature>
<keyword evidence="1" id="KW-0378">Hydrolase</keyword>
<keyword evidence="1" id="KW-0645">Protease</keyword>
<dbReference type="CDD" id="cd01650">
    <property type="entry name" value="RT_nLTR_like"/>
    <property type="match status" value="1"/>
</dbReference>
<keyword evidence="4" id="KW-0548">Nucleotidyltransferase</keyword>
<dbReference type="PANTHER" id="PTHR33116">
    <property type="entry name" value="REVERSE TRANSCRIPTASE ZINC-BINDING DOMAIN-CONTAINING PROTEIN-RELATED-RELATED"/>
    <property type="match status" value="1"/>
</dbReference>
<feature type="region of interest" description="Disordered" evidence="2">
    <location>
        <begin position="1485"/>
        <end position="1519"/>
    </location>
</feature>
<keyword evidence="4" id="KW-0808">Transferase</keyword>
<feature type="compositionally biased region" description="Polar residues" evidence="2">
    <location>
        <begin position="166"/>
        <end position="187"/>
    </location>
</feature>
<dbReference type="GO" id="GO:0003964">
    <property type="term" value="F:RNA-directed DNA polymerase activity"/>
    <property type="evidence" value="ECO:0007669"/>
    <property type="project" value="UniProtKB-KW"/>
</dbReference>
<reference evidence="4" key="2">
    <citation type="submission" date="2022-01" db="EMBL/GenBank/DDBJ databases">
        <authorList>
            <person name="Yamashiro T."/>
            <person name="Shiraishi A."/>
            <person name="Satake H."/>
            <person name="Nakayama K."/>
        </authorList>
    </citation>
    <scope>NUCLEOTIDE SEQUENCE</scope>
</reference>
<dbReference type="SUPFAM" id="SSF56672">
    <property type="entry name" value="DNA/RNA polymerases"/>
    <property type="match status" value="1"/>
</dbReference>
<dbReference type="InterPro" id="IPR026960">
    <property type="entry name" value="RVT-Znf"/>
</dbReference>
<evidence type="ECO:0000313" key="4">
    <source>
        <dbReference type="EMBL" id="GJU09330.1"/>
    </source>
</evidence>
<dbReference type="InterPro" id="IPR005135">
    <property type="entry name" value="Endo/exonuclease/phosphatase"/>
</dbReference>
<dbReference type="InterPro" id="IPR036691">
    <property type="entry name" value="Endo/exonu/phosph_ase_sf"/>
</dbReference>
<dbReference type="Proteomes" id="UP001151760">
    <property type="component" value="Unassembled WGS sequence"/>
</dbReference>
<feature type="region of interest" description="Disordered" evidence="2">
    <location>
        <begin position="162"/>
        <end position="187"/>
    </location>
</feature>
<dbReference type="Pfam" id="PF22936">
    <property type="entry name" value="Pol_BBD"/>
    <property type="match status" value="1"/>
</dbReference>
<dbReference type="Pfam" id="PF13966">
    <property type="entry name" value="zf-RVT"/>
    <property type="match status" value="1"/>
</dbReference>
<dbReference type="Gene3D" id="3.60.10.10">
    <property type="entry name" value="Endonuclease/exonuclease/phosphatase"/>
    <property type="match status" value="1"/>
</dbReference>
<dbReference type="Pfam" id="PF00078">
    <property type="entry name" value="RVT_1"/>
    <property type="match status" value="1"/>
</dbReference>
<comment type="caution">
    <text evidence="4">The sequence shown here is derived from an EMBL/GenBank/DDBJ whole genome shotgun (WGS) entry which is preliminary data.</text>
</comment>
<dbReference type="InterPro" id="IPR043502">
    <property type="entry name" value="DNA/RNA_pol_sf"/>
</dbReference>
<dbReference type="InterPro" id="IPR054722">
    <property type="entry name" value="PolX-like_BBD"/>
</dbReference>
<evidence type="ECO:0000256" key="1">
    <source>
        <dbReference type="ARBA" id="ARBA00022750"/>
    </source>
</evidence>
<dbReference type="PROSITE" id="PS50878">
    <property type="entry name" value="RT_POL"/>
    <property type="match status" value="1"/>
</dbReference>
<feature type="compositionally biased region" description="Basic and acidic residues" evidence="2">
    <location>
        <begin position="84"/>
        <end position="95"/>
    </location>
</feature>
<sequence>MKLKIVTSWGELVDINESDNCSLSCIRVCVRTKPHVLINDRVKIIIKGQLHWICVKEQEAWMPEFKTVMEDDTSSDEESEGNNENDRGSDNEHVSETSFAHENVDEFQVNPKPSCNTVISEDPFGIYKIQKRNKDANVTEGDTHTLQYPPGFTLNVEENVVDNIPGNASQPKPNPTTSGNKEKASSVNDKFQASGSILEVMDELIKVGQTMGYNMDGCLGNKAKKGWIQELNTKHRVNFVALQETKMEKMDLFSIKALWGNLSFDYAFSPSIGYSGGILCVWDPRLFVKDNSTVSDSFLAISGTWIPSSTKLLVISVYAPQDLTERRMLWDFIHHLIDSWDGECVLLGDFNEVRFEHERRGSLFNSHGANSFNNFITRTGLIDLPLEGYSFTWAHKSASKMSKLDRFLISEGLLALFPSISALCLDKHLSDHQPILLREVNVDYGPMPFRFFYSWSSRKGFDKMVEYSWKNYVCMESNSIIKLKKKLQSLKSSIKHWLAKDNQKSNEQGDENSKFFHGIINKKRSQLAIHGVLADGDWIVEPSLVKNEFPKHFATRFAVPSSSSITFDYQFPNRLTLDQIEDLERNLSYKEIKRAVWDCGISKSPGPDGFTFEFYRKYWSLIDHDVVAAVTSFFSTSLFPPGCNSSFITLISKSQEAKMVKEFRPISLIGSMYKIITKVLANRLSLVISELVSDVQSAFVSNRHILDGLFILNELLSWSNFGFGLKWRSWIQGCLNSAMGSILVNGSPTSEFKFSKGLKQGDPLSPFLFILIMESLHLSFNNVVNAGLYNGIQIDESLNLSHLFYADDVIFVGKWNSSNLSTIVNVLKWFYLASGLKINLNKSKLMGIGISHDVVASAAKSIGCSILHTPFNYLGVKVGGIMSRLSSWDDVIAKLSARLSKWKLKSLSIGGRLTLIKSVLSSLPLYYMSSFKVPKGVLSKMESIRRNFFNGVENAEKKMSLIGWNKILASKKNGGLGVSSFFAYNRALLFKWIWRFLANGASLWSRFISAIYGIRGALDNSSSYSRRSPWLDIVNEVRKLASKGIDLLSLVKKKVGNGEATSFWNDVWLGDFPLKQTYPRLYFLELDKHVSVASKLRANSLISSFRRSPRSGIEEEQLLLLISNTSSVILPNISDRWSWLLDPSGDFSVKSTREFIDDSMLPKTDVPTRWVKSIPIKINIFAWKVSLDKLPTRLNLSLRGLDIPSIICALCSIVVESTSHLLFSCQLARQLMIKVVHWWELEYQDFHSYEDWLLWLKNLRVSKRLKDVFEDLILCSLEFTAHFAILPDFSDFDDALVYCVENMVEDRIMNSSASFHATYCKEELKRFKLHSGKVHLADDKTLDIAGVGDVVLKTSFGTSWTLKDVSLVVARGNKCGSLYMVEVHSEGIGAIIDGSGSAALWFGEAEEAFLHNVREYKETAKTVARVASHKIVRSRDVTFNEDSLYGAKAATDSSNLTKPDQVVLEDSIENLANKSIVAEHGLSSEFTQSPCGSSDTSEGSENSGSFEDSGRSDDEYSKDGASFKEGGFETLHVRRSTRESNAPVSWVKLVRILISEGSLSLLKILWKREVPTLQRMFTMLGIEREVDGFTQLQLAFDVDGSGVMTMVVLWSGGGEAVVVEWVVTVARRASGVVDRVDRNNGESFGLRRKNPAGKVFRRWWWWFAGEDGGEGESDV</sequence>
<dbReference type="Pfam" id="PF03372">
    <property type="entry name" value="Exo_endo_phos"/>
    <property type="match status" value="1"/>
</dbReference>
<evidence type="ECO:0000256" key="2">
    <source>
        <dbReference type="SAM" id="MobiDB-lite"/>
    </source>
</evidence>
<evidence type="ECO:0000313" key="5">
    <source>
        <dbReference type="Proteomes" id="UP001151760"/>
    </source>
</evidence>
<accession>A0ABQ5J9X1</accession>
<feature type="compositionally biased region" description="Basic and acidic residues" evidence="2">
    <location>
        <begin position="1508"/>
        <end position="1519"/>
    </location>
</feature>
<protein>
    <submittedName>
        <fullName evidence="4">RNA-directed DNA polymerase, eukaryota</fullName>
    </submittedName>
</protein>